<evidence type="ECO:0000313" key="3">
    <source>
        <dbReference type="EMBL" id="GIL95204.1"/>
    </source>
</evidence>
<proteinExistence type="predicted"/>
<feature type="region of interest" description="Disordered" evidence="1">
    <location>
        <begin position="1066"/>
        <end position="1110"/>
    </location>
</feature>
<evidence type="ECO:0000313" key="4">
    <source>
        <dbReference type="Proteomes" id="UP000722791"/>
    </source>
</evidence>
<evidence type="ECO:0000313" key="2">
    <source>
        <dbReference type="EMBL" id="GIL81635.1"/>
    </source>
</evidence>
<feature type="region of interest" description="Disordered" evidence="1">
    <location>
        <begin position="1152"/>
        <end position="1177"/>
    </location>
</feature>
<feature type="region of interest" description="Disordered" evidence="1">
    <location>
        <begin position="795"/>
        <end position="832"/>
    </location>
</feature>
<feature type="region of interest" description="Disordered" evidence="1">
    <location>
        <begin position="1381"/>
        <end position="1403"/>
    </location>
</feature>
<dbReference type="Proteomes" id="UP000747110">
    <property type="component" value="Unassembled WGS sequence"/>
</dbReference>
<feature type="compositionally biased region" description="Gly residues" evidence="1">
    <location>
        <begin position="1159"/>
        <end position="1176"/>
    </location>
</feature>
<feature type="region of interest" description="Disordered" evidence="1">
    <location>
        <begin position="1237"/>
        <end position="1265"/>
    </location>
</feature>
<dbReference type="Proteomes" id="UP000722791">
    <property type="component" value="Unassembled WGS sequence"/>
</dbReference>
<dbReference type="EMBL" id="BNCQ01000002">
    <property type="protein sequence ID" value="GIL95204.1"/>
    <property type="molecule type" value="Genomic_DNA"/>
</dbReference>
<dbReference type="EMBL" id="BNCP01000022">
    <property type="protein sequence ID" value="GIL81635.1"/>
    <property type="molecule type" value="Genomic_DNA"/>
</dbReference>
<feature type="region of interest" description="Disordered" evidence="1">
    <location>
        <begin position="528"/>
        <end position="559"/>
    </location>
</feature>
<name>A0A8J4D9D4_9CHLO</name>
<dbReference type="OrthoDB" id="550211at2759"/>
<organism evidence="3 4">
    <name type="scientific">Volvox reticuliferus</name>
    <dbReference type="NCBI Taxonomy" id="1737510"/>
    <lineage>
        <taxon>Eukaryota</taxon>
        <taxon>Viridiplantae</taxon>
        <taxon>Chlorophyta</taxon>
        <taxon>core chlorophytes</taxon>
        <taxon>Chlorophyceae</taxon>
        <taxon>CS clade</taxon>
        <taxon>Chlamydomonadales</taxon>
        <taxon>Volvocaceae</taxon>
        <taxon>Volvox</taxon>
    </lineage>
</organism>
<accession>A0A8J4D9D4</accession>
<feature type="compositionally biased region" description="Polar residues" evidence="1">
    <location>
        <begin position="536"/>
        <end position="552"/>
    </location>
</feature>
<feature type="compositionally biased region" description="Basic and acidic residues" evidence="1">
    <location>
        <begin position="249"/>
        <end position="260"/>
    </location>
</feature>
<keyword evidence="5" id="KW-1185">Reference proteome</keyword>
<sequence length="1601" mass="166068">MTRQKRRGQGTGGAPPDGKSTLTWNEFQSVHKCRGLSNLVMSNLWKAYKDGTYTVSEELLPPPAVRKTGRKHVTSTGSQPAALPQQLFCATAHNPKCDAELLPLGHRSGSPLTNQQMGCIQPCVASNGTAAAVTVMSGTSLDCSAAPADAPCNTAVTSPSPSHVHHNVTSTTTLDESAAAARTRTATSATIVVSTSPLGVAAASGEVKGAARASATVAAVPAANQMGNSGLAALDLQLFVEAQDAAAGEAKRGAGHDKEKRRTHPLPSVQDVHHTRRRRQRRTRSGRITSAAGSDGLRTAATGSDKATTADMMESLGSCGGVGARNPVGLPSFEMNATADTANKAKDGSSAEVSPEESATAEALRGEGRDAKWDTIPNQDSEQCAIRSCDLPLSVSSTTDTAADLSGDTLTRMVLPTEAPEFPTAPRAALGPKSAPSLLRRVMESFKAVLWGPSVAAGQPAASNTGRGGPEGEAGHAKDGAGECTGDVGTSHVSAYTEAGKDCHANQNLESATRGQEALEEPCLQAEDRSHGMASAGTSAITTDDSCSNATKRSPGGVDTCNVAAAADRSAECQYQKATEKTIGDIECVLLNVEGSIPNTFMEDGAVSGVMPYREADGSKESASPVQDGISGGKMFHGVSFPCANPEAAALTDVAAAAPSVTAVFGTISCPLASTISSFYSPNHSSPNKCSYSTASTADIGCPGLAGDVAVGDSYVAADVAVDIAGVPSVVVDAWPPEHDATSESGVHFHFTAGGLVPSVGSASPEAVMAKPGFRHSSRQRRRQRERDLLRQQNGAQILLPLQQPSGPPRPTVDSSIRSGGRSSPSCPNDPAVIDLCDSDNDIKGMKTGGGHTRDTQSCKDDSAGSRYRVGFSKDIRKDDTLQPLVAAMADGDAVAKGCTSSAGVGDVFDDDDDVVIVWSSHSTIMPDRRRRNCKASVIRDKPNDGADTASPVTDRGNAYGCVWTTTAGGETGGGGDHGIPSGDLVAAVAACIQPLTAAGEAAVETQASARAGLQSEPPVTGIGREAKSCIELKPAMKEVQEDVNKIIGEDVVTRTDGDGQEIWQSQPSPVGLPDLPQGFSQCQRRRQQQQSGSAAPAATATRSSGSSCNACPSSSVTAAAIATGSSQHHAQAKRSGSSQTTLDRFLKPPLQASSSAVGDGGAGGEVAGQGRGHQQGVGLPTAKTVCAMPLVLPEDEEVVGAGISSHNSLSALRATSAVNGAGLAVVPPFTASAAVGPVSRQLPPPQQSRKQRHKISSTSMATTAVDRRRLRERDLQDDDPLFAGFSSWALVQPVKAVLDGARPPARPGIYEWGARAPGDTRVLAFYLGKAGGGRSRETLRSRFNKYASTSRVLMGPHESLAVADKAVRPPTRRELQAAAKKEAGAVASGTSSRDAAGGASMEGRVRCEPRKAGLWRRLQARGFELFYRYRVCDGEIDAVVAERALHNEVNYAGCLVHNGSYRELLVRPTRAMDGTEASITILNCAGHTSHSDYENFSCCLDDYPVLRPDLEHIASVYQLATGAAAGTRGQQQRRATITAVMTEYQRGIAAWSRGAARVMAGGTTAMADDVEEQVSAALSQKDDGSAAAVRQHKRLVVAAR</sequence>
<evidence type="ECO:0000256" key="1">
    <source>
        <dbReference type="SAM" id="MobiDB-lite"/>
    </source>
</evidence>
<protein>
    <submittedName>
        <fullName evidence="3">Uncharacterized protein</fullName>
    </submittedName>
</protein>
<comment type="caution">
    <text evidence="3">The sequence shown here is derived from an EMBL/GenBank/DDBJ whole genome shotgun (WGS) entry which is preliminary data.</text>
</comment>
<feature type="region of interest" description="Disordered" evidence="1">
    <location>
        <begin position="456"/>
        <end position="486"/>
    </location>
</feature>
<reference evidence="3" key="1">
    <citation type="journal article" date="2021" name="Proc. Natl. Acad. Sci. U.S.A.">
        <title>Three genomes in the algal genus Volvox reveal the fate of a haploid sex-determining region after a transition to homothallism.</title>
        <authorList>
            <person name="Yamamoto K."/>
            <person name="Hamaji T."/>
            <person name="Kawai-Toyooka H."/>
            <person name="Matsuzaki R."/>
            <person name="Takahashi F."/>
            <person name="Nishimura Y."/>
            <person name="Kawachi M."/>
            <person name="Noguchi H."/>
            <person name="Minakuchi Y."/>
            <person name="Umen J.G."/>
            <person name="Toyoda A."/>
            <person name="Nozaki H."/>
        </authorList>
    </citation>
    <scope>NUCLEOTIDE SEQUENCE</scope>
    <source>
        <strain evidence="3">NIES-3785</strain>
        <strain evidence="2">NIES-3786</strain>
    </source>
</reference>
<evidence type="ECO:0000313" key="5">
    <source>
        <dbReference type="Proteomes" id="UP000747110"/>
    </source>
</evidence>
<feature type="region of interest" description="Disordered" evidence="1">
    <location>
        <begin position="769"/>
        <end position="788"/>
    </location>
</feature>
<feature type="region of interest" description="Disordered" evidence="1">
    <location>
        <begin position="342"/>
        <end position="366"/>
    </location>
</feature>
<feature type="region of interest" description="Disordered" evidence="1">
    <location>
        <begin position="247"/>
        <end position="308"/>
    </location>
</feature>
<feature type="compositionally biased region" description="Low complexity" evidence="1">
    <location>
        <begin position="815"/>
        <end position="826"/>
    </location>
</feature>
<feature type="compositionally biased region" description="Basic residues" evidence="1">
    <location>
        <begin position="274"/>
        <end position="285"/>
    </location>
</feature>
<gene>
    <name evidence="2" type="ORF">Vretifemale_10652</name>
    <name evidence="3" type="ORF">Vretimale_1286</name>
</gene>
<feature type="compositionally biased region" description="Basic residues" evidence="1">
    <location>
        <begin position="773"/>
        <end position="784"/>
    </location>
</feature>
<feature type="compositionally biased region" description="Low complexity" evidence="1">
    <location>
        <begin position="1089"/>
        <end position="1110"/>
    </location>
</feature>
<feature type="region of interest" description="Disordered" evidence="1">
    <location>
        <begin position="1"/>
        <end position="22"/>
    </location>
</feature>